<feature type="repeat" description="TPR" evidence="3">
    <location>
        <begin position="60"/>
        <end position="93"/>
    </location>
</feature>
<accession>A0A2M7G3Y4</accession>
<protein>
    <submittedName>
        <fullName evidence="4">Uncharacterized protein</fullName>
    </submittedName>
</protein>
<dbReference type="InterPro" id="IPR011990">
    <property type="entry name" value="TPR-like_helical_dom_sf"/>
</dbReference>
<keyword evidence="2 3" id="KW-0802">TPR repeat</keyword>
<dbReference type="InterPro" id="IPR050498">
    <property type="entry name" value="Ycf3"/>
</dbReference>
<gene>
    <name evidence="4" type="ORF">COW36_12555</name>
</gene>
<dbReference type="NCBIfam" id="NF047558">
    <property type="entry name" value="TPR_END_plus"/>
    <property type="match status" value="1"/>
</dbReference>
<reference evidence="4 5" key="1">
    <citation type="submission" date="2017-09" db="EMBL/GenBank/DDBJ databases">
        <title>Depth-based differentiation of microbial function through sediment-hosted aquifers and enrichment of novel symbionts in the deep terrestrial subsurface.</title>
        <authorList>
            <person name="Probst A.J."/>
            <person name="Ladd B."/>
            <person name="Jarett J.K."/>
            <person name="Geller-Mcgrath D.E."/>
            <person name="Sieber C.M."/>
            <person name="Emerson J.B."/>
            <person name="Anantharaman K."/>
            <person name="Thomas B.C."/>
            <person name="Malmstrom R."/>
            <person name="Stieglmeier M."/>
            <person name="Klingl A."/>
            <person name="Woyke T."/>
            <person name="Ryan C.M."/>
            <person name="Banfield J.F."/>
        </authorList>
    </citation>
    <scope>NUCLEOTIDE SEQUENCE [LARGE SCALE GENOMIC DNA]</scope>
    <source>
        <strain evidence="4">CG17_big_fil_post_rev_8_21_14_2_50_48_46</strain>
    </source>
</reference>
<dbReference type="EMBL" id="PFFQ01000037">
    <property type="protein sequence ID" value="PIW16592.1"/>
    <property type="molecule type" value="Genomic_DNA"/>
</dbReference>
<dbReference type="Pfam" id="PF13432">
    <property type="entry name" value="TPR_16"/>
    <property type="match status" value="1"/>
</dbReference>
<comment type="caution">
    <text evidence="4">The sequence shown here is derived from an EMBL/GenBank/DDBJ whole genome shotgun (WGS) entry which is preliminary data.</text>
</comment>
<evidence type="ECO:0000256" key="1">
    <source>
        <dbReference type="ARBA" id="ARBA00022737"/>
    </source>
</evidence>
<dbReference type="Pfam" id="PF14559">
    <property type="entry name" value="TPR_19"/>
    <property type="match status" value="1"/>
</dbReference>
<dbReference type="AlphaFoldDB" id="A0A2M7G3Y4"/>
<dbReference type="Proteomes" id="UP000231019">
    <property type="component" value="Unassembled WGS sequence"/>
</dbReference>
<proteinExistence type="predicted"/>
<organism evidence="4 5">
    <name type="scientific">bacterium (Candidatus Blackallbacteria) CG17_big_fil_post_rev_8_21_14_2_50_48_46</name>
    <dbReference type="NCBI Taxonomy" id="2014261"/>
    <lineage>
        <taxon>Bacteria</taxon>
        <taxon>Candidatus Blackallbacteria</taxon>
    </lineage>
</organism>
<dbReference type="Pfam" id="PF13181">
    <property type="entry name" value="TPR_8"/>
    <property type="match status" value="1"/>
</dbReference>
<evidence type="ECO:0000256" key="3">
    <source>
        <dbReference type="PROSITE-ProRule" id="PRU00339"/>
    </source>
</evidence>
<evidence type="ECO:0000313" key="5">
    <source>
        <dbReference type="Proteomes" id="UP000231019"/>
    </source>
</evidence>
<dbReference type="Gene3D" id="1.25.40.10">
    <property type="entry name" value="Tetratricopeptide repeat domain"/>
    <property type="match status" value="2"/>
</dbReference>
<evidence type="ECO:0000313" key="4">
    <source>
        <dbReference type="EMBL" id="PIW16592.1"/>
    </source>
</evidence>
<evidence type="ECO:0000256" key="2">
    <source>
        <dbReference type="ARBA" id="ARBA00022803"/>
    </source>
</evidence>
<dbReference type="SMART" id="SM00028">
    <property type="entry name" value="TPR"/>
    <property type="match status" value="8"/>
</dbReference>
<keyword evidence="1" id="KW-0677">Repeat</keyword>
<sequence length="354" mass="40337">MSYQILTRLLLLSTVLALIALASTQWSNVQKRWQNWQSEQILVNQLQAQDRLLKTSQQDGEAWYNRGVLRARLNDLKGAESDFRKALTLEPQDTESLYNLSWVQIREGKKTEALNTLGLLLKIDPQHIDGRWNRGWLYQELKKKSLARADYLLLQKQSPQLSLQDQARLAVLLGKPKQAQTAYNQILKQNPTNTQALLGRARSLLASDQAQAALQDLEQVLKKQPDAGAFQLKAKALLKLQQPTQALQAYTQAIQKSPSAELLKARGELYLQQKMQAEALNDYLKALNYAPRNAQILLTLARLEAEAGKATQALEHLEQAIQLQPQLRQEALNRREFMRLRSRPAFKNLFKTVS</sequence>
<dbReference type="PROSITE" id="PS50005">
    <property type="entry name" value="TPR"/>
    <property type="match status" value="3"/>
</dbReference>
<name>A0A2M7G3Y4_9BACT</name>
<dbReference type="InterPro" id="IPR019734">
    <property type="entry name" value="TPR_rpt"/>
</dbReference>
<dbReference type="PANTHER" id="PTHR44858">
    <property type="entry name" value="TETRATRICOPEPTIDE REPEAT PROTEIN 6"/>
    <property type="match status" value="1"/>
</dbReference>
<dbReference type="Pfam" id="PF00515">
    <property type="entry name" value="TPR_1"/>
    <property type="match status" value="1"/>
</dbReference>
<feature type="repeat" description="TPR" evidence="3">
    <location>
        <begin position="260"/>
        <end position="293"/>
    </location>
</feature>
<feature type="repeat" description="TPR" evidence="3">
    <location>
        <begin position="294"/>
        <end position="327"/>
    </location>
</feature>
<dbReference type="PANTHER" id="PTHR44858:SF1">
    <property type="entry name" value="UDP-N-ACETYLGLUCOSAMINE--PEPTIDE N-ACETYLGLUCOSAMINYLTRANSFERASE SPINDLY-RELATED"/>
    <property type="match status" value="1"/>
</dbReference>
<dbReference type="SUPFAM" id="SSF48452">
    <property type="entry name" value="TPR-like"/>
    <property type="match status" value="2"/>
</dbReference>